<name>A0A174IJJ3_9FIRM</name>
<dbReference type="GO" id="GO:0016887">
    <property type="term" value="F:ATP hydrolysis activity"/>
    <property type="evidence" value="ECO:0007669"/>
    <property type="project" value="InterPro"/>
</dbReference>
<feature type="domain" description="ABC transporter" evidence="3">
    <location>
        <begin position="6"/>
        <end position="239"/>
    </location>
</feature>
<evidence type="ECO:0000256" key="1">
    <source>
        <dbReference type="ARBA" id="ARBA00022741"/>
    </source>
</evidence>
<dbReference type="GO" id="GO:0005524">
    <property type="term" value="F:ATP binding"/>
    <property type="evidence" value="ECO:0007669"/>
    <property type="project" value="UniProtKB-KW"/>
</dbReference>
<evidence type="ECO:0000313" key="4">
    <source>
        <dbReference type="EMBL" id="CUO85105.1"/>
    </source>
</evidence>
<dbReference type="RefSeq" id="WP_050642260.1">
    <property type="nucleotide sequence ID" value="NZ_CABKUE010000009.1"/>
</dbReference>
<keyword evidence="2 4" id="KW-0067">ATP-binding</keyword>
<dbReference type="InterPro" id="IPR027417">
    <property type="entry name" value="P-loop_NTPase"/>
</dbReference>
<protein>
    <submittedName>
        <fullName evidence="4">Galactose/methyl galactoside import ATP-binding protein MglA</fullName>
        <ecNumber evidence="4">3.6.3.17</ecNumber>
    </submittedName>
</protein>
<dbReference type="SUPFAM" id="SSF52540">
    <property type="entry name" value="P-loop containing nucleoside triphosphate hydrolases"/>
    <property type="match status" value="2"/>
</dbReference>
<sequence>MKKELFRIFNLSIRQNQSAVLSNLYLQVFEGEHTGILFNSFYERTAFLDFIDGKISEVEGIIYFEETAVTYQDYIRSYKKETAIIYESSRLMNSLSVYENLFYEQLSFLWITAKKYKKMAENLFEFFHLSLDVNQKVKSLTNFERIAVELVKAFLQGKKLIFLSNAASLLDAGEFEQLLSILKVLEKHGITFLIGETFDIRLFRLTCTLHLIKNGQTLRILPRSQICQEEIQRSLGSYSVLRHQKSHHQDKDIKESVLAFDNVQDILPAPLSFTLKKGQILKIICSSNRETDYLLSILRRRASAGSGSILFRGQPLQSVSLNQYLKSCGIIESNPRRTVLFHNMTVLYNLCVPLDSKIHNFWTNPGNQKGVEYTLKDIIPPGYLQMNIDQVPMEIVQKVIYCRWLLYVPELLVCMNPFSIIDTSLNQITLDMLRLLSSKGIAVLIISNNWTMDTEIEGEAVFLTQE</sequence>
<evidence type="ECO:0000313" key="5">
    <source>
        <dbReference type="Proteomes" id="UP000095544"/>
    </source>
</evidence>
<dbReference type="Gene3D" id="3.40.50.300">
    <property type="entry name" value="P-loop containing nucleotide triphosphate hydrolases"/>
    <property type="match status" value="2"/>
</dbReference>
<gene>
    <name evidence="4" type="primary">mglA_7</name>
    <name evidence="4" type="ORF">ERS852491_03511</name>
</gene>
<dbReference type="PANTHER" id="PTHR43790:SF8">
    <property type="entry name" value="SUGAR ABC TRANSPORTER ATP-BINDING PROTEIN"/>
    <property type="match status" value="1"/>
</dbReference>
<dbReference type="InterPro" id="IPR003439">
    <property type="entry name" value="ABC_transporter-like_ATP-bd"/>
</dbReference>
<reference evidence="4 5" key="1">
    <citation type="submission" date="2015-09" db="EMBL/GenBank/DDBJ databases">
        <authorList>
            <consortium name="Pathogen Informatics"/>
        </authorList>
    </citation>
    <scope>NUCLEOTIDE SEQUENCE [LARGE SCALE GENOMIC DNA]</scope>
    <source>
        <strain evidence="4 5">2789STDY5834876</strain>
    </source>
</reference>
<dbReference type="PROSITE" id="PS50893">
    <property type="entry name" value="ABC_TRANSPORTER_2"/>
    <property type="match status" value="1"/>
</dbReference>
<keyword evidence="1" id="KW-0547">Nucleotide-binding</keyword>
<dbReference type="EMBL" id="CYZU01000038">
    <property type="protein sequence ID" value="CUO85105.1"/>
    <property type="molecule type" value="Genomic_DNA"/>
</dbReference>
<proteinExistence type="predicted"/>
<dbReference type="Proteomes" id="UP000095544">
    <property type="component" value="Unassembled WGS sequence"/>
</dbReference>
<dbReference type="Pfam" id="PF00005">
    <property type="entry name" value="ABC_tran"/>
    <property type="match status" value="1"/>
</dbReference>
<dbReference type="EC" id="3.6.3.17" evidence="4"/>
<dbReference type="OrthoDB" id="2078674at2"/>
<keyword evidence="4" id="KW-0378">Hydrolase</keyword>
<dbReference type="STRING" id="39482.ERS852491_03511"/>
<organism evidence="4 5">
    <name type="scientific">Faecalicatena contorta</name>
    <dbReference type="NCBI Taxonomy" id="39482"/>
    <lineage>
        <taxon>Bacteria</taxon>
        <taxon>Bacillati</taxon>
        <taxon>Bacillota</taxon>
        <taxon>Clostridia</taxon>
        <taxon>Lachnospirales</taxon>
        <taxon>Lachnospiraceae</taxon>
        <taxon>Faecalicatena</taxon>
    </lineage>
</organism>
<evidence type="ECO:0000256" key="2">
    <source>
        <dbReference type="ARBA" id="ARBA00022840"/>
    </source>
</evidence>
<dbReference type="AlphaFoldDB" id="A0A174IJJ3"/>
<dbReference type="InterPro" id="IPR050107">
    <property type="entry name" value="ABC_carbohydrate_import_ATPase"/>
</dbReference>
<dbReference type="PANTHER" id="PTHR43790">
    <property type="entry name" value="CARBOHYDRATE TRANSPORT ATP-BINDING PROTEIN MG119-RELATED"/>
    <property type="match status" value="1"/>
</dbReference>
<accession>A0A174IJJ3</accession>
<evidence type="ECO:0000259" key="3">
    <source>
        <dbReference type="PROSITE" id="PS50893"/>
    </source>
</evidence>